<evidence type="ECO:0000256" key="5">
    <source>
        <dbReference type="PIRSR" id="PIRSR001365-2"/>
    </source>
</evidence>
<dbReference type="SUPFAM" id="SSF51569">
    <property type="entry name" value="Aldolase"/>
    <property type="match status" value="1"/>
</dbReference>
<dbReference type="AlphaFoldDB" id="A0A2N9AY02"/>
<evidence type="ECO:0000256" key="3">
    <source>
        <dbReference type="PIRNR" id="PIRNR001365"/>
    </source>
</evidence>
<dbReference type="Proteomes" id="UP000233769">
    <property type="component" value="Chromosome tk0001"/>
</dbReference>
<reference evidence="7" key="1">
    <citation type="submission" date="2017-10" db="EMBL/GenBank/DDBJ databases">
        <authorList>
            <person name="Regsiter A."/>
            <person name="William W."/>
        </authorList>
    </citation>
    <scope>NUCLEOTIDE SEQUENCE [LARGE SCALE GENOMIC DNA]</scope>
</reference>
<evidence type="ECO:0000256" key="1">
    <source>
        <dbReference type="ARBA" id="ARBA00007592"/>
    </source>
</evidence>
<dbReference type="CDD" id="cd00408">
    <property type="entry name" value="DHDPS-like"/>
    <property type="match status" value="1"/>
</dbReference>
<dbReference type="GO" id="GO:0008840">
    <property type="term" value="F:4-hydroxy-tetrahydrodipicolinate synthase activity"/>
    <property type="evidence" value="ECO:0007669"/>
    <property type="project" value="UniProtKB-EC"/>
</dbReference>
<dbReference type="PANTHER" id="PTHR12128:SF66">
    <property type="entry name" value="4-HYDROXY-2-OXOGLUTARATE ALDOLASE, MITOCHONDRIAL"/>
    <property type="match status" value="1"/>
</dbReference>
<dbReference type="Gene3D" id="3.20.20.70">
    <property type="entry name" value="Aldolase class I"/>
    <property type="match status" value="1"/>
</dbReference>
<dbReference type="Pfam" id="PF00701">
    <property type="entry name" value="DHDPS"/>
    <property type="match status" value="1"/>
</dbReference>
<feature type="binding site" evidence="5">
    <location>
        <position position="47"/>
    </location>
    <ligand>
        <name>pyruvate</name>
        <dbReference type="ChEBI" id="CHEBI:15361"/>
    </ligand>
</feature>
<comment type="similarity">
    <text evidence="1 3">Belongs to the DapA family.</text>
</comment>
<evidence type="ECO:0000313" key="6">
    <source>
        <dbReference type="EMBL" id="SOR32199.1"/>
    </source>
</evidence>
<dbReference type="PRINTS" id="PR00146">
    <property type="entry name" value="DHPICSNTHASE"/>
</dbReference>
<dbReference type="PANTHER" id="PTHR12128">
    <property type="entry name" value="DIHYDRODIPICOLINATE SYNTHASE"/>
    <property type="match status" value="1"/>
</dbReference>
<gene>
    <name evidence="6" type="ORF">TK0001_5633</name>
</gene>
<dbReference type="GO" id="GO:0005829">
    <property type="term" value="C:cytosol"/>
    <property type="evidence" value="ECO:0007669"/>
    <property type="project" value="TreeGrafter"/>
</dbReference>
<accession>A0A2N9AY02</accession>
<organism evidence="6 7">
    <name type="scientific">Methylorubrum extorquens</name>
    <name type="common">Methylobacterium dichloromethanicum</name>
    <name type="synonym">Methylobacterium extorquens</name>
    <dbReference type="NCBI Taxonomy" id="408"/>
    <lineage>
        <taxon>Bacteria</taxon>
        <taxon>Pseudomonadati</taxon>
        <taxon>Pseudomonadota</taxon>
        <taxon>Alphaproteobacteria</taxon>
        <taxon>Hyphomicrobiales</taxon>
        <taxon>Methylobacteriaceae</taxon>
        <taxon>Methylorubrum</taxon>
    </lineage>
</organism>
<dbReference type="InterPro" id="IPR002220">
    <property type="entry name" value="DapA-like"/>
</dbReference>
<protein>
    <submittedName>
        <fullName evidence="6">Putative dihydrodipicolinate synthase (DapA-like)</fullName>
        <ecNumber evidence="6">4.3.3.7</ecNumber>
    </submittedName>
</protein>
<dbReference type="EMBL" id="LT962688">
    <property type="protein sequence ID" value="SOR32199.1"/>
    <property type="molecule type" value="Genomic_DNA"/>
</dbReference>
<proteinExistence type="inferred from homology"/>
<dbReference type="PIRSF" id="PIRSF001365">
    <property type="entry name" value="DHDPS"/>
    <property type="match status" value="1"/>
</dbReference>
<evidence type="ECO:0000313" key="7">
    <source>
        <dbReference type="Proteomes" id="UP000233769"/>
    </source>
</evidence>
<dbReference type="EC" id="4.3.3.7" evidence="6"/>
<feature type="active site" description="Schiff-base intermediate with substrate" evidence="4">
    <location>
        <position position="163"/>
    </location>
</feature>
<name>A0A2N9AY02_METEX</name>
<evidence type="ECO:0000256" key="4">
    <source>
        <dbReference type="PIRSR" id="PIRSR001365-1"/>
    </source>
</evidence>
<sequence length="297" mass="31139">MTCFTGLSAFPITPASPDGCVETAALRALIARLAAAGVDSIGLLGSTGTYAYLSRAERRRALDAALDEVGGRVPVIVGIGALRTDEAVALAQDARAAGAAAGLLAAISYTPLTDEEVFEHFSAIATDSGLPICIYDNPGTTHFRFTPSLVGRLAQVPGIRALKSPAPDSDAVAGQLDALRRAVPAEFRLGFSGDWNAAEALLAGGEAWYSVAAGLFPEPCLAILRAARAGEAARARALNARMQPLWDLFKEFSSLRVTYAAAHHLGLCRADPPRPILPLSEPVRNRVAEVVDRLARA</sequence>
<dbReference type="InterPro" id="IPR013785">
    <property type="entry name" value="Aldolase_TIM"/>
</dbReference>
<evidence type="ECO:0000256" key="2">
    <source>
        <dbReference type="ARBA" id="ARBA00023239"/>
    </source>
</evidence>
<keyword evidence="2 3" id="KW-0456">Lyase</keyword>
<feature type="active site" description="Proton donor/acceptor" evidence="4">
    <location>
        <position position="135"/>
    </location>
</feature>
<dbReference type="SMART" id="SM01130">
    <property type="entry name" value="DHDPS"/>
    <property type="match status" value="1"/>
</dbReference>